<protein>
    <submittedName>
        <fullName evidence="3">Unannotated protein</fullName>
    </submittedName>
</protein>
<dbReference type="InterPro" id="IPR004398">
    <property type="entry name" value="RNA_MeTrfase_RsmD"/>
</dbReference>
<dbReference type="PIRSF" id="PIRSF004553">
    <property type="entry name" value="CHP00095"/>
    <property type="match status" value="1"/>
</dbReference>
<sequence length="203" mass="21401">MTRIIAGSARGRRLEVPAKGTRPTSDRVREAMFSTLSSLLAEQGTPWGEIGALDGYAGSGALGLECLSRGAASVVLVERHPAAADVIRRNIRAVGIAGARLVCSALRAAAERQNPGAPCSLVLLDPPYELTAITIAEELALLDAGGWIDRAAIAVVERPRADEASPFPPGWSRVRHRAYGDTVLWYGHRTSAPEAVDSDPGGQ</sequence>
<evidence type="ECO:0000256" key="2">
    <source>
        <dbReference type="ARBA" id="ARBA00022679"/>
    </source>
</evidence>
<dbReference type="GO" id="GO:0008168">
    <property type="term" value="F:methyltransferase activity"/>
    <property type="evidence" value="ECO:0007669"/>
    <property type="project" value="UniProtKB-KW"/>
</dbReference>
<dbReference type="EMBL" id="CAEZYZ010000092">
    <property type="protein sequence ID" value="CAB4747343.1"/>
    <property type="molecule type" value="Genomic_DNA"/>
</dbReference>
<dbReference type="PANTHER" id="PTHR43542">
    <property type="entry name" value="METHYLTRANSFERASE"/>
    <property type="match status" value="1"/>
</dbReference>
<dbReference type="SUPFAM" id="SSF53335">
    <property type="entry name" value="S-adenosyl-L-methionine-dependent methyltransferases"/>
    <property type="match status" value="1"/>
</dbReference>
<dbReference type="InterPro" id="IPR029063">
    <property type="entry name" value="SAM-dependent_MTases_sf"/>
</dbReference>
<dbReference type="PANTHER" id="PTHR43542:SF1">
    <property type="entry name" value="METHYLTRANSFERASE"/>
    <property type="match status" value="1"/>
</dbReference>
<proteinExistence type="predicted"/>
<dbReference type="AlphaFoldDB" id="A0A6J6TKT4"/>
<name>A0A6J6TKT4_9ZZZZ</name>
<accession>A0A6J6TKT4</accession>
<dbReference type="GO" id="GO:0031167">
    <property type="term" value="P:rRNA methylation"/>
    <property type="evidence" value="ECO:0007669"/>
    <property type="project" value="InterPro"/>
</dbReference>
<organism evidence="3">
    <name type="scientific">freshwater metagenome</name>
    <dbReference type="NCBI Taxonomy" id="449393"/>
    <lineage>
        <taxon>unclassified sequences</taxon>
        <taxon>metagenomes</taxon>
        <taxon>ecological metagenomes</taxon>
    </lineage>
</organism>
<evidence type="ECO:0000313" key="3">
    <source>
        <dbReference type="EMBL" id="CAB4747343.1"/>
    </source>
</evidence>
<keyword evidence="1" id="KW-0489">Methyltransferase</keyword>
<dbReference type="NCBIfam" id="TIGR00095">
    <property type="entry name" value="16S rRNA (guanine(966)-N(2))-methyltransferase RsmD"/>
    <property type="match status" value="1"/>
</dbReference>
<dbReference type="Gene3D" id="3.40.50.150">
    <property type="entry name" value="Vaccinia Virus protein VP39"/>
    <property type="match status" value="1"/>
</dbReference>
<dbReference type="Pfam" id="PF03602">
    <property type="entry name" value="Cons_hypoth95"/>
    <property type="match status" value="1"/>
</dbReference>
<gene>
    <name evidence="3" type="ORF">UFOPK2810_00665</name>
</gene>
<keyword evidence="2" id="KW-0808">Transferase</keyword>
<dbReference type="CDD" id="cd02440">
    <property type="entry name" value="AdoMet_MTases"/>
    <property type="match status" value="1"/>
</dbReference>
<reference evidence="3" key="1">
    <citation type="submission" date="2020-05" db="EMBL/GenBank/DDBJ databases">
        <authorList>
            <person name="Chiriac C."/>
            <person name="Salcher M."/>
            <person name="Ghai R."/>
            <person name="Kavagutti S V."/>
        </authorList>
    </citation>
    <scope>NUCLEOTIDE SEQUENCE</scope>
</reference>
<evidence type="ECO:0000256" key="1">
    <source>
        <dbReference type="ARBA" id="ARBA00022603"/>
    </source>
</evidence>